<dbReference type="EMBL" id="JAPWHE010000007">
    <property type="protein sequence ID" value="MCZ4330443.1"/>
    <property type="molecule type" value="Genomic_DNA"/>
</dbReference>
<dbReference type="EC" id="4.1.3.17" evidence="1"/>
<dbReference type="InterPro" id="IPR005493">
    <property type="entry name" value="RraA/RraA-like"/>
</dbReference>
<keyword evidence="1" id="KW-0456">Lyase</keyword>
<gene>
    <name evidence="1" type="primary">ligK</name>
    <name evidence="1" type="ORF">O4H32_10810</name>
</gene>
<dbReference type="InterPro" id="IPR036704">
    <property type="entry name" value="RraA/RraA-like_sf"/>
</dbReference>
<dbReference type="SUPFAM" id="SSF89562">
    <property type="entry name" value="RraA-like"/>
    <property type="match status" value="1"/>
</dbReference>
<dbReference type="Proteomes" id="UP001068379">
    <property type="component" value="Unassembled WGS sequence"/>
</dbReference>
<name>A0ABT4M547_9BURK</name>
<evidence type="ECO:0000313" key="1">
    <source>
        <dbReference type="EMBL" id="MCZ4330443.1"/>
    </source>
</evidence>
<dbReference type="NCBIfam" id="NF006731">
    <property type="entry name" value="PRK09262.1"/>
    <property type="match status" value="1"/>
</dbReference>
<sequence length="231" mass="24349">MSIPLNQLGIVHRTIQRADPAAVEQLARFGVATIHEAMGRVGLMKPYMRPVWRGARMCGTAVTVLLQPGDNWMLHVAAEQIRPGDVVVAGCTADSTDGFFGDLLATSFKARGARGLIIDGGVRDVDTLESMDFPVFSRAISSKGTIKATLGSVNIPVVCAGAPVNPGDVVVADTDGVVVVPAAVAAQVAAKAQAREDNEGAKREIFASGVLGLDYYKMREGLEKAGLKYID</sequence>
<dbReference type="Pfam" id="PF03737">
    <property type="entry name" value="RraA-like"/>
    <property type="match status" value="1"/>
</dbReference>
<reference evidence="1" key="1">
    <citation type="submission" date="2022-12" db="EMBL/GenBank/DDBJ databases">
        <title>Bacterial isolates from different developmental stages of Nematostella vectensis.</title>
        <authorList>
            <person name="Fraune S."/>
        </authorList>
    </citation>
    <scope>NUCLEOTIDE SEQUENCE</scope>
    <source>
        <strain evidence="1">G21619-S1</strain>
    </source>
</reference>
<dbReference type="PANTHER" id="PTHR33254">
    <property type="entry name" value="4-HYDROXY-4-METHYL-2-OXOGLUTARATE ALDOLASE 3-RELATED"/>
    <property type="match status" value="1"/>
</dbReference>
<proteinExistence type="predicted"/>
<dbReference type="EC" id="4.1.1.112" evidence="1"/>
<dbReference type="PANTHER" id="PTHR33254:SF16">
    <property type="entry name" value="BLR3842 PROTEIN"/>
    <property type="match status" value="1"/>
</dbReference>
<accession>A0ABT4M547</accession>
<evidence type="ECO:0000313" key="2">
    <source>
        <dbReference type="Proteomes" id="UP001068379"/>
    </source>
</evidence>
<dbReference type="RefSeq" id="WP_269359065.1">
    <property type="nucleotide sequence ID" value="NZ_JAPWHE010000007.1"/>
</dbReference>
<organism evidence="1 2">
    <name type="scientific">Castellaniella denitrificans</name>
    <dbReference type="NCBI Taxonomy" id="56119"/>
    <lineage>
        <taxon>Bacteria</taxon>
        <taxon>Pseudomonadati</taxon>
        <taxon>Pseudomonadota</taxon>
        <taxon>Betaproteobacteria</taxon>
        <taxon>Burkholderiales</taxon>
        <taxon>Alcaligenaceae</taxon>
        <taxon>Castellaniella</taxon>
    </lineage>
</organism>
<dbReference type="GO" id="GO:0047443">
    <property type="term" value="F:4-hydroxy-4-methyl-2-oxoglutarate aldolase activity"/>
    <property type="evidence" value="ECO:0007669"/>
    <property type="project" value="UniProtKB-EC"/>
</dbReference>
<keyword evidence="2" id="KW-1185">Reference proteome</keyword>
<dbReference type="CDD" id="cd16841">
    <property type="entry name" value="RraA_family"/>
    <property type="match status" value="1"/>
</dbReference>
<comment type="caution">
    <text evidence="1">The sequence shown here is derived from an EMBL/GenBank/DDBJ whole genome shotgun (WGS) entry which is preliminary data.</text>
</comment>
<protein>
    <submittedName>
        <fullName evidence="1">4-carboxy-4-hydroxy-2-oxoadipate aldolase/oxaloacetate decarboxylase</fullName>
        <ecNumber evidence="1">4.1.1.112</ecNumber>
        <ecNumber evidence="1">4.1.3.17</ecNumber>
    </submittedName>
</protein>
<dbReference type="Gene3D" id="3.50.30.40">
    <property type="entry name" value="Ribonuclease E inhibitor RraA/RraA-like"/>
    <property type="match status" value="1"/>
</dbReference>
<dbReference type="NCBIfam" id="TIGR02798">
    <property type="entry name" value="ligK_PcmE"/>
    <property type="match status" value="1"/>
</dbReference>
<dbReference type="GO" id="GO:0008948">
    <property type="term" value="F:oxaloacetate decarboxylase activity"/>
    <property type="evidence" value="ECO:0007669"/>
    <property type="project" value="UniProtKB-EC"/>
</dbReference>
<dbReference type="InterPro" id="IPR014165">
    <property type="entry name" value="LigK_PcmE"/>
</dbReference>